<evidence type="ECO:0000256" key="1">
    <source>
        <dbReference type="SAM" id="Coils"/>
    </source>
</evidence>
<organism evidence="3">
    <name type="scientific">Anthurium amnicola</name>
    <dbReference type="NCBI Taxonomy" id="1678845"/>
    <lineage>
        <taxon>Eukaryota</taxon>
        <taxon>Viridiplantae</taxon>
        <taxon>Streptophyta</taxon>
        <taxon>Embryophyta</taxon>
        <taxon>Tracheophyta</taxon>
        <taxon>Spermatophyta</taxon>
        <taxon>Magnoliopsida</taxon>
        <taxon>Liliopsida</taxon>
        <taxon>Araceae</taxon>
        <taxon>Pothoideae</taxon>
        <taxon>Potheae</taxon>
        <taxon>Anthurium</taxon>
    </lineage>
</organism>
<feature type="coiled-coil region" evidence="1">
    <location>
        <begin position="69"/>
        <end position="103"/>
    </location>
</feature>
<dbReference type="EMBL" id="GDJX01007268">
    <property type="protein sequence ID" value="JAT60668.1"/>
    <property type="molecule type" value="Transcribed_RNA"/>
</dbReference>
<protein>
    <submittedName>
        <fullName evidence="3">Synaptonemal complex protein 1</fullName>
    </submittedName>
</protein>
<dbReference type="EMBL" id="GDJX01020459">
    <property type="protein sequence ID" value="JAT47477.1"/>
    <property type="molecule type" value="Transcribed_RNA"/>
</dbReference>
<gene>
    <name evidence="3" type="primary">ZYP1A_2</name>
    <name evidence="4" type="synonym">ZYP1A_1</name>
    <name evidence="4" type="ORF">g.49004</name>
    <name evidence="3" type="ORF">g.49008</name>
</gene>
<feature type="compositionally biased region" description="Basic and acidic residues" evidence="2">
    <location>
        <begin position="13"/>
        <end position="24"/>
    </location>
</feature>
<proteinExistence type="predicted"/>
<evidence type="ECO:0000313" key="4">
    <source>
        <dbReference type="EMBL" id="JAT60668.1"/>
    </source>
</evidence>
<accession>A0A1D1XYK0</accession>
<keyword evidence="1" id="KW-0175">Coiled coil</keyword>
<dbReference type="PANTHER" id="PTHR35992:SF1">
    <property type="entry name" value="CYTOMATRIX PROTEIN-LIKE PROTEIN"/>
    <property type="match status" value="1"/>
</dbReference>
<feature type="region of interest" description="Disordered" evidence="2">
    <location>
        <begin position="1"/>
        <end position="24"/>
    </location>
</feature>
<evidence type="ECO:0000313" key="3">
    <source>
        <dbReference type="EMBL" id="JAT47477.1"/>
    </source>
</evidence>
<reference evidence="3" key="1">
    <citation type="submission" date="2015-07" db="EMBL/GenBank/DDBJ databases">
        <title>Transcriptome Assembly of Anthurium amnicola.</title>
        <authorList>
            <person name="Suzuki J."/>
        </authorList>
    </citation>
    <scope>NUCLEOTIDE SEQUENCE</scope>
</reference>
<dbReference type="AlphaFoldDB" id="A0A1D1XYK0"/>
<sequence>MREACDLAATQNRNEEEHHSSGLGELRKWKQAYKKLSSEKGAVISALLAEKDSVWHQLKKMESDYTGCLKSKKIEIEQAIEAVEKLKAVVEKLQSSATDKDERIVKLKADLSRVQLALGSRTREVQVLVKK</sequence>
<dbReference type="PANTHER" id="PTHR35992">
    <property type="entry name" value="CYTOMATRIX PROTEIN-LIKE PROTEIN"/>
    <property type="match status" value="1"/>
</dbReference>
<evidence type="ECO:0000256" key="2">
    <source>
        <dbReference type="SAM" id="MobiDB-lite"/>
    </source>
</evidence>
<name>A0A1D1XYK0_9ARAE</name>